<feature type="compositionally biased region" description="Low complexity" evidence="1">
    <location>
        <begin position="117"/>
        <end position="152"/>
    </location>
</feature>
<evidence type="ECO:0000256" key="1">
    <source>
        <dbReference type="SAM" id="MobiDB-lite"/>
    </source>
</evidence>
<reference evidence="2" key="1">
    <citation type="submission" date="2012-04" db="EMBL/GenBank/DDBJ databases">
        <title>The Genome Sequence of Loa loa.</title>
        <authorList>
            <consortium name="The Broad Institute Genome Sequencing Platform"/>
            <consortium name="Broad Institute Genome Sequencing Center for Infectious Disease"/>
            <person name="Nutman T.B."/>
            <person name="Fink D.L."/>
            <person name="Russ C."/>
            <person name="Young S."/>
            <person name="Zeng Q."/>
            <person name="Gargeya S."/>
            <person name="Alvarado L."/>
            <person name="Berlin A."/>
            <person name="Chapman S.B."/>
            <person name="Chen Z."/>
            <person name="Freedman E."/>
            <person name="Gellesch M."/>
            <person name="Goldberg J."/>
            <person name="Griggs A."/>
            <person name="Gujja S."/>
            <person name="Heilman E.R."/>
            <person name="Heiman D."/>
            <person name="Howarth C."/>
            <person name="Mehta T."/>
            <person name="Neiman D."/>
            <person name="Pearson M."/>
            <person name="Roberts A."/>
            <person name="Saif S."/>
            <person name="Shea T."/>
            <person name="Shenoy N."/>
            <person name="Sisk P."/>
            <person name="Stolte C."/>
            <person name="Sykes S."/>
            <person name="White J."/>
            <person name="Yandava C."/>
            <person name="Haas B."/>
            <person name="Henn M.R."/>
            <person name="Nusbaum C."/>
            <person name="Birren B."/>
        </authorList>
    </citation>
    <scope>NUCLEOTIDE SEQUENCE [LARGE SCALE GENOMIC DNA]</scope>
</reference>
<dbReference type="InParanoid" id="A0A1S0U2Q7"/>
<protein>
    <submittedName>
        <fullName evidence="2">Uncharacterized protein</fullName>
    </submittedName>
</protein>
<organism evidence="2">
    <name type="scientific">Loa loa</name>
    <name type="common">Eye worm</name>
    <name type="synonym">Filaria loa</name>
    <dbReference type="NCBI Taxonomy" id="7209"/>
    <lineage>
        <taxon>Eukaryota</taxon>
        <taxon>Metazoa</taxon>
        <taxon>Ecdysozoa</taxon>
        <taxon>Nematoda</taxon>
        <taxon>Chromadorea</taxon>
        <taxon>Rhabditida</taxon>
        <taxon>Spirurina</taxon>
        <taxon>Spiruromorpha</taxon>
        <taxon>Filarioidea</taxon>
        <taxon>Onchocercidae</taxon>
        <taxon>Loa</taxon>
    </lineage>
</organism>
<sequence length="198" mass="23274">MLAIRKLNQSEKQYHNQRSLMRFHHADKYDIVVPWYHQSSLTDTFSISKVKLPLPSSRPQFNGLHEITVSDPLTLSTLPPLPSSSYHHQCQYFYHYHRHRGHHHCIAQHHDHDNNNKNKNNKNNNNNDNNNNNGNINNNNNNNNNNSNSKNNNTYLLFFRREEVDNEMASKYQSTNLSLCNVNKYLQACITSILLFLF</sequence>
<proteinExistence type="predicted"/>
<dbReference type="PANTHER" id="PTHR36911">
    <property type="entry name" value="LIM ZINC-BINDING DOMAIN-CONTAINING PROTEIN-RELATED"/>
    <property type="match status" value="1"/>
</dbReference>
<dbReference type="AlphaFoldDB" id="A0A1S0U2Q7"/>
<dbReference type="KEGG" id="loa:LOAG_04283"/>
<accession>A0A1S0U2Q7</accession>
<dbReference type="CTD" id="9941685"/>
<dbReference type="GeneID" id="9941685"/>
<feature type="region of interest" description="Disordered" evidence="1">
    <location>
        <begin position="108"/>
        <end position="152"/>
    </location>
</feature>
<evidence type="ECO:0000313" key="2">
    <source>
        <dbReference type="EMBL" id="EFO24201.1"/>
    </source>
</evidence>
<dbReference type="EMBL" id="JH712081">
    <property type="protein sequence ID" value="EFO24201.1"/>
    <property type="molecule type" value="Genomic_DNA"/>
</dbReference>
<dbReference type="PANTHER" id="PTHR36911:SF1">
    <property type="entry name" value="LIM ZINC-BINDING DOMAIN-CONTAINING PROTEIN"/>
    <property type="match status" value="1"/>
</dbReference>
<dbReference type="RefSeq" id="XP_003139868.1">
    <property type="nucleotide sequence ID" value="XM_003139820.1"/>
</dbReference>
<gene>
    <name evidence="2" type="ORF">LOAG_04283</name>
</gene>
<name>A0A1S0U2Q7_LOALO</name>